<proteinExistence type="predicted"/>
<feature type="transmembrane region" description="Helical" evidence="6">
    <location>
        <begin position="65"/>
        <end position="85"/>
    </location>
</feature>
<comment type="subcellular location">
    <subcellularLocation>
        <location evidence="1">Membrane</location>
        <topology evidence="1">Multi-pass membrane protein</topology>
    </subcellularLocation>
</comment>
<dbReference type="STRING" id="1157962.A0A250WUW6"/>
<dbReference type="PROSITE" id="PS50850">
    <property type="entry name" value="MFS"/>
    <property type="match status" value="1"/>
</dbReference>
<evidence type="ECO:0000256" key="6">
    <source>
        <dbReference type="SAM" id="Phobius"/>
    </source>
</evidence>
<reference evidence="8 9" key="1">
    <citation type="submission" date="2017-08" db="EMBL/GenBank/DDBJ databases">
        <title>Acidophilic green algal genome provides insights into adaptation to an acidic environment.</title>
        <authorList>
            <person name="Hirooka S."/>
            <person name="Hirose Y."/>
            <person name="Kanesaki Y."/>
            <person name="Higuchi S."/>
            <person name="Fujiwara T."/>
            <person name="Onuma R."/>
            <person name="Era A."/>
            <person name="Ohbayashi R."/>
            <person name="Uzuka A."/>
            <person name="Nozaki H."/>
            <person name="Yoshikawa H."/>
            <person name="Miyagishima S.Y."/>
        </authorList>
    </citation>
    <scope>NUCLEOTIDE SEQUENCE [LARGE SCALE GENOMIC DNA]</scope>
    <source>
        <strain evidence="8 9">NIES-2499</strain>
    </source>
</reference>
<dbReference type="GO" id="GO:0016020">
    <property type="term" value="C:membrane"/>
    <property type="evidence" value="ECO:0007669"/>
    <property type="project" value="UniProtKB-SubCell"/>
</dbReference>
<feature type="transmembrane region" description="Helical" evidence="6">
    <location>
        <begin position="622"/>
        <end position="641"/>
    </location>
</feature>
<accession>A0A250WUW6</accession>
<dbReference type="SUPFAM" id="SSF103473">
    <property type="entry name" value="MFS general substrate transporter"/>
    <property type="match status" value="2"/>
</dbReference>
<evidence type="ECO:0000256" key="4">
    <source>
        <dbReference type="ARBA" id="ARBA00022989"/>
    </source>
</evidence>
<evidence type="ECO:0000256" key="3">
    <source>
        <dbReference type="ARBA" id="ARBA00022692"/>
    </source>
</evidence>
<dbReference type="Proteomes" id="UP000232323">
    <property type="component" value="Unassembled WGS sequence"/>
</dbReference>
<dbReference type="InterPro" id="IPR036259">
    <property type="entry name" value="MFS_trans_sf"/>
</dbReference>
<feature type="transmembrane region" description="Helical" evidence="6">
    <location>
        <begin position="105"/>
        <end position="125"/>
    </location>
</feature>
<keyword evidence="3 6" id="KW-0812">Transmembrane</keyword>
<dbReference type="PANTHER" id="PTHR23511">
    <property type="entry name" value="SYNAPTIC VESICLE GLYCOPROTEIN 2"/>
    <property type="match status" value="1"/>
</dbReference>
<dbReference type="GO" id="GO:0022857">
    <property type="term" value="F:transmembrane transporter activity"/>
    <property type="evidence" value="ECO:0007669"/>
    <property type="project" value="InterPro"/>
</dbReference>
<gene>
    <name evidence="8" type="ORF">CEUSTIGMA_g1996.t1</name>
</gene>
<evidence type="ECO:0000256" key="2">
    <source>
        <dbReference type="ARBA" id="ARBA00022448"/>
    </source>
</evidence>
<keyword evidence="9" id="KW-1185">Reference proteome</keyword>
<evidence type="ECO:0000256" key="1">
    <source>
        <dbReference type="ARBA" id="ARBA00004141"/>
    </source>
</evidence>
<protein>
    <recommendedName>
        <fullName evidence="7">Major facilitator superfamily (MFS) profile domain-containing protein</fullName>
    </recommendedName>
</protein>
<dbReference type="OrthoDB" id="512346at2759"/>
<keyword evidence="5 6" id="KW-0472">Membrane</keyword>
<feature type="transmembrane region" description="Helical" evidence="6">
    <location>
        <begin position="190"/>
        <end position="211"/>
    </location>
</feature>
<name>A0A250WUW6_9CHLO</name>
<feature type="transmembrane region" description="Helical" evidence="6">
    <location>
        <begin position="554"/>
        <end position="578"/>
    </location>
</feature>
<dbReference type="AlphaFoldDB" id="A0A250WUW6"/>
<feature type="transmembrane region" description="Helical" evidence="6">
    <location>
        <begin position="156"/>
        <end position="178"/>
    </location>
</feature>
<dbReference type="InterPro" id="IPR020846">
    <property type="entry name" value="MFS_dom"/>
</dbReference>
<organism evidence="8 9">
    <name type="scientific">Chlamydomonas eustigma</name>
    <dbReference type="NCBI Taxonomy" id="1157962"/>
    <lineage>
        <taxon>Eukaryota</taxon>
        <taxon>Viridiplantae</taxon>
        <taxon>Chlorophyta</taxon>
        <taxon>core chlorophytes</taxon>
        <taxon>Chlorophyceae</taxon>
        <taxon>CS clade</taxon>
        <taxon>Chlamydomonadales</taxon>
        <taxon>Chlamydomonadaceae</taxon>
        <taxon>Chlamydomonas</taxon>
    </lineage>
</organism>
<feature type="transmembrane region" description="Helical" evidence="6">
    <location>
        <begin position="590"/>
        <end position="610"/>
    </location>
</feature>
<feature type="domain" description="Major facilitator superfamily (MFS) profile" evidence="7">
    <location>
        <begin position="67"/>
        <end position="645"/>
    </location>
</feature>
<keyword evidence="2" id="KW-0813">Transport</keyword>
<evidence type="ECO:0000313" key="9">
    <source>
        <dbReference type="Proteomes" id="UP000232323"/>
    </source>
</evidence>
<dbReference type="Gene3D" id="1.20.1250.20">
    <property type="entry name" value="MFS general substrate transporter like domains"/>
    <property type="match status" value="2"/>
</dbReference>
<dbReference type="PANTHER" id="PTHR23511:SF5">
    <property type="entry name" value="MAJOR FACILITATOR-TYPE TRANSPORTER HXNZ-RELATED"/>
    <property type="match status" value="1"/>
</dbReference>
<evidence type="ECO:0000259" key="7">
    <source>
        <dbReference type="PROSITE" id="PS50850"/>
    </source>
</evidence>
<keyword evidence="4 6" id="KW-1133">Transmembrane helix</keyword>
<comment type="caution">
    <text evidence="8">The sequence shown here is derived from an EMBL/GenBank/DDBJ whole genome shotgun (WGS) entry which is preliminary data.</text>
</comment>
<evidence type="ECO:0000256" key="5">
    <source>
        <dbReference type="ARBA" id="ARBA00023136"/>
    </source>
</evidence>
<feature type="transmembrane region" description="Helical" evidence="6">
    <location>
        <begin position="217"/>
        <end position="240"/>
    </location>
</feature>
<feature type="transmembrane region" description="Helical" evidence="6">
    <location>
        <begin position="132"/>
        <end position="150"/>
    </location>
</feature>
<dbReference type="EMBL" id="BEGY01000008">
    <property type="protein sequence ID" value="GAX74546.1"/>
    <property type="molecule type" value="Genomic_DNA"/>
</dbReference>
<feature type="transmembrane region" description="Helical" evidence="6">
    <location>
        <begin position="370"/>
        <end position="394"/>
    </location>
</feature>
<dbReference type="InterPro" id="IPR005828">
    <property type="entry name" value="MFS_sugar_transport-like"/>
</dbReference>
<evidence type="ECO:0000313" key="8">
    <source>
        <dbReference type="EMBL" id="GAX74546.1"/>
    </source>
</evidence>
<sequence length="651" mass="70185">MHQSRKASRRVTCSSSEEEPDLIEAVRAPLLSDSASISVTTSRPLHEAYTCQDAMDIIGFGRWHVLLLVFSGMVWFSDSLEVMLMSHLGAAASCEWGLNSEQESWLTSAVFLGMLLGSYFWGVIADTFGRRPTFAAVAMVTTTFGLYSAFASSYEMLMLARAGVGFGLSGSFTQYTLFMEWLPHRSRGSWLVIFNAWWTLGSLAEVLLAWLTLNSRYGWRLLVGLAAIPFGGLMLLYPWVPESPKLLMTQGLHQEAYALLKKAAFTNGKVMLVGELIPSWPALDSEDASEVYKDDDDGDDDGGKDPVIVAGGVSFLGRLPEVDHSSLANLRASFSEGSGMSFSPKGVTGGDWCSKCCQDLRALVKKFGSLLSPGTAPVILALGIIWWVTAFSYYGVVMLSSQLSSLDRLRHPAHYPDHNSDDLTKSTLGLWGDYGDGVGLRRLLWVFESTISVSMRQLVMQPVTIGGAEPGEGLRGMLPEGPSSLCAGPEGQLQLPWQSFVDLMVAAFAEVPSLLFQLSVVGTSVKARDQAVAGSLAATALCLVPIALKPQLGGWMLQLCLFGCRFFIMAAFNILYILTPELLPTSIRASAMGLCISASRLGGLTAPFVAVTLTNTGKVQEAALALLGSCVIAAGLVVFVGRSTKGQEIRI</sequence>
<dbReference type="Pfam" id="PF00083">
    <property type="entry name" value="Sugar_tr"/>
    <property type="match status" value="1"/>
</dbReference>